<dbReference type="InterPro" id="IPR051219">
    <property type="entry name" value="Heterochromatin_chromo-domain"/>
</dbReference>
<dbReference type="GO" id="GO:0005634">
    <property type="term" value="C:nucleus"/>
    <property type="evidence" value="ECO:0007669"/>
    <property type="project" value="UniProtKB-SubCell"/>
</dbReference>
<dbReference type="Gene3D" id="3.30.420.10">
    <property type="entry name" value="Ribonuclease H-like superfamily/Ribonuclease H"/>
    <property type="match status" value="1"/>
</dbReference>
<dbReference type="Gene3D" id="2.40.50.40">
    <property type="match status" value="1"/>
</dbReference>
<gene>
    <name evidence="5" type="ORF">RO3G_10053</name>
</gene>
<dbReference type="CDD" id="cd00024">
    <property type="entry name" value="CD_CSD"/>
    <property type="match status" value="1"/>
</dbReference>
<dbReference type="SUPFAM" id="SSF53098">
    <property type="entry name" value="Ribonuclease H-like"/>
    <property type="match status" value="1"/>
</dbReference>
<evidence type="ECO:0000313" key="5">
    <source>
        <dbReference type="EMBL" id="EIE85343.1"/>
    </source>
</evidence>
<dbReference type="InterPro" id="IPR016197">
    <property type="entry name" value="Chromo-like_dom_sf"/>
</dbReference>
<dbReference type="Proteomes" id="UP000009138">
    <property type="component" value="Unassembled WGS sequence"/>
</dbReference>
<protein>
    <recommendedName>
        <fullName evidence="4">Chromo domain-containing protein</fullName>
    </recommendedName>
</protein>
<dbReference type="EMBL" id="CH476738">
    <property type="protein sequence ID" value="EIE85343.1"/>
    <property type="molecule type" value="Genomic_DNA"/>
</dbReference>
<dbReference type="InParanoid" id="I1CA63"/>
<name>I1CA63_RHIO9</name>
<dbReference type="InterPro" id="IPR000953">
    <property type="entry name" value="Chromo/chromo_shadow_dom"/>
</dbReference>
<dbReference type="Pfam" id="PF00385">
    <property type="entry name" value="Chromo"/>
    <property type="match status" value="1"/>
</dbReference>
<proteinExistence type="predicted"/>
<dbReference type="SMART" id="SM00298">
    <property type="entry name" value="CHROMO"/>
    <property type="match status" value="1"/>
</dbReference>
<comment type="subcellular location">
    <subcellularLocation>
        <location evidence="1">Nucleus</location>
    </subcellularLocation>
</comment>
<dbReference type="PANTHER" id="PTHR22812">
    <property type="entry name" value="CHROMOBOX PROTEIN"/>
    <property type="match status" value="1"/>
</dbReference>
<dbReference type="InterPro" id="IPR023780">
    <property type="entry name" value="Chromo_domain"/>
</dbReference>
<dbReference type="GO" id="GO:0003676">
    <property type="term" value="F:nucleic acid binding"/>
    <property type="evidence" value="ECO:0007669"/>
    <property type="project" value="InterPro"/>
</dbReference>
<keyword evidence="6" id="KW-1185">Reference proteome</keyword>
<sequence length="242" mass="27915">METCGIDHGLSLPYNPLGNSTNESFVGIAKRALVKRLQGKKDEWNLFLPSIQYAMNIIPAIRNRIMTTQRIDNEYFTKKHRIVHQQFPTNSEVMIKIVNRNSKTDPRYEGPFVVHGVTKNGSYILTDKTGALLSRDVPTSHIKLISTDNVVTNRADQQQYDVQAIIQHKGNNTSNYKYLVRWKGYPPEYDTWEPASSFDDMSMIEQYWARRNVNNNIGKRKRSSHTNLPAKTNNLNKRSKTK</sequence>
<feature type="domain" description="Chromo" evidence="4">
    <location>
        <begin position="160"/>
        <end position="219"/>
    </location>
</feature>
<dbReference type="PROSITE" id="PS50013">
    <property type="entry name" value="CHROMO_2"/>
    <property type="match status" value="1"/>
</dbReference>
<feature type="region of interest" description="Disordered" evidence="3">
    <location>
        <begin position="216"/>
        <end position="242"/>
    </location>
</feature>
<dbReference type="InterPro" id="IPR036397">
    <property type="entry name" value="RNaseH_sf"/>
</dbReference>
<feature type="compositionally biased region" description="Polar residues" evidence="3">
    <location>
        <begin position="225"/>
        <end position="236"/>
    </location>
</feature>
<evidence type="ECO:0000256" key="3">
    <source>
        <dbReference type="SAM" id="MobiDB-lite"/>
    </source>
</evidence>
<evidence type="ECO:0000313" key="6">
    <source>
        <dbReference type="Proteomes" id="UP000009138"/>
    </source>
</evidence>
<dbReference type="AlphaFoldDB" id="I1CA63"/>
<reference evidence="5 6" key="1">
    <citation type="journal article" date="2009" name="PLoS Genet.">
        <title>Genomic analysis of the basal lineage fungus Rhizopus oryzae reveals a whole-genome duplication.</title>
        <authorList>
            <person name="Ma L.-J."/>
            <person name="Ibrahim A.S."/>
            <person name="Skory C."/>
            <person name="Grabherr M.G."/>
            <person name="Burger G."/>
            <person name="Butler M."/>
            <person name="Elias M."/>
            <person name="Idnurm A."/>
            <person name="Lang B.F."/>
            <person name="Sone T."/>
            <person name="Abe A."/>
            <person name="Calvo S.E."/>
            <person name="Corrochano L.M."/>
            <person name="Engels R."/>
            <person name="Fu J."/>
            <person name="Hansberg W."/>
            <person name="Kim J.-M."/>
            <person name="Kodira C.D."/>
            <person name="Koehrsen M.J."/>
            <person name="Liu B."/>
            <person name="Miranda-Saavedra D."/>
            <person name="O'Leary S."/>
            <person name="Ortiz-Castellanos L."/>
            <person name="Poulter R."/>
            <person name="Rodriguez-Romero J."/>
            <person name="Ruiz-Herrera J."/>
            <person name="Shen Y.-Q."/>
            <person name="Zeng Q."/>
            <person name="Galagan J."/>
            <person name="Birren B.W."/>
            <person name="Cuomo C.A."/>
            <person name="Wickes B.L."/>
        </authorList>
    </citation>
    <scope>NUCLEOTIDE SEQUENCE [LARGE SCALE GENOMIC DNA]</scope>
    <source>
        <strain evidence="6">RA 99-880 / ATCC MYA-4621 / FGSC 9543 / NRRL 43880</strain>
    </source>
</reference>
<evidence type="ECO:0000259" key="4">
    <source>
        <dbReference type="PROSITE" id="PS50013"/>
    </source>
</evidence>
<evidence type="ECO:0000256" key="1">
    <source>
        <dbReference type="ARBA" id="ARBA00004123"/>
    </source>
</evidence>
<dbReference type="RefSeq" id="XP_067520739.1">
    <property type="nucleotide sequence ID" value="XM_067664638.1"/>
</dbReference>
<dbReference type="SUPFAM" id="SSF54160">
    <property type="entry name" value="Chromo domain-like"/>
    <property type="match status" value="1"/>
</dbReference>
<keyword evidence="2" id="KW-0539">Nucleus</keyword>
<accession>I1CA63</accession>
<evidence type="ECO:0000256" key="2">
    <source>
        <dbReference type="ARBA" id="ARBA00023242"/>
    </source>
</evidence>
<organism evidence="5 6">
    <name type="scientific">Rhizopus delemar (strain RA 99-880 / ATCC MYA-4621 / FGSC 9543 / NRRL 43880)</name>
    <name type="common">Mucormycosis agent</name>
    <name type="synonym">Rhizopus arrhizus var. delemar</name>
    <dbReference type="NCBI Taxonomy" id="246409"/>
    <lineage>
        <taxon>Eukaryota</taxon>
        <taxon>Fungi</taxon>
        <taxon>Fungi incertae sedis</taxon>
        <taxon>Mucoromycota</taxon>
        <taxon>Mucoromycotina</taxon>
        <taxon>Mucoromycetes</taxon>
        <taxon>Mucorales</taxon>
        <taxon>Mucorineae</taxon>
        <taxon>Rhizopodaceae</taxon>
        <taxon>Rhizopus</taxon>
    </lineage>
</organism>
<dbReference type="VEuPathDB" id="FungiDB:RO3G_10053"/>
<dbReference type="InterPro" id="IPR012337">
    <property type="entry name" value="RNaseH-like_sf"/>
</dbReference>
<dbReference type="GeneID" id="93617019"/>